<dbReference type="EMBL" id="CP062176">
    <property type="protein sequence ID" value="WXK40513.1"/>
    <property type="molecule type" value="Genomic_DNA"/>
</dbReference>
<protein>
    <submittedName>
        <fullName evidence="1">Uncharacterized protein</fullName>
    </submittedName>
</protein>
<name>A0ABZ2Q2I4_9BURK</name>
<proteinExistence type="predicted"/>
<organism evidence="1 2">
    <name type="scientific">Mycetohabitans rhizoxinica</name>
    <dbReference type="NCBI Taxonomy" id="412963"/>
    <lineage>
        <taxon>Bacteria</taxon>
        <taxon>Pseudomonadati</taxon>
        <taxon>Pseudomonadota</taxon>
        <taxon>Betaproteobacteria</taxon>
        <taxon>Burkholderiales</taxon>
        <taxon>Burkholderiaceae</taxon>
        <taxon>Mycetohabitans</taxon>
    </lineage>
</organism>
<evidence type="ECO:0000313" key="1">
    <source>
        <dbReference type="EMBL" id="WXK40513.1"/>
    </source>
</evidence>
<reference evidence="1 2" key="1">
    <citation type="submission" date="2020-09" db="EMBL/GenBank/DDBJ databases">
        <title>Genome sequences of Mycetohabitans spp.</title>
        <authorList>
            <person name="Carter M.E."/>
            <person name="Carpenter S.C.D."/>
            <person name="Bogdanove A.J."/>
        </authorList>
    </citation>
    <scope>NUCLEOTIDE SEQUENCE [LARGE SCALE GENOMIC DNA]</scope>
    <source>
        <strain evidence="1 2">B12</strain>
    </source>
</reference>
<keyword evidence="2" id="KW-1185">Reference proteome</keyword>
<sequence>MTKSVIASGAYAGLHQDAVSVVESARRTAARTVNAVITATYWAIKPRIVGSEQGG</sequence>
<gene>
    <name evidence="1" type="ORF">IHE29_15070</name>
</gene>
<evidence type="ECO:0000313" key="2">
    <source>
        <dbReference type="Proteomes" id="UP001493153"/>
    </source>
</evidence>
<dbReference type="RefSeq" id="WP_338911145.1">
    <property type="nucleotide sequence ID" value="NZ_CP062176.1"/>
</dbReference>
<accession>A0ABZ2Q2I4</accession>
<dbReference type="Proteomes" id="UP001493153">
    <property type="component" value="Chromosome"/>
</dbReference>